<accession>A0A1I3XAP5</accession>
<dbReference type="Gene3D" id="3.30.43.10">
    <property type="entry name" value="Uridine Diphospho-n-acetylenolpyruvylglucosamine Reductase, domain 2"/>
    <property type="match status" value="1"/>
</dbReference>
<dbReference type="PANTHER" id="PTHR46568">
    <property type="entry name" value="ALKYLDIHYDROXYACETONEPHOSPHATE SYNTHASE, PEROXISOMAL"/>
    <property type="match status" value="1"/>
</dbReference>
<organism evidence="5 6">
    <name type="scientific">Pseudovibrio ascidiaceicola</name>
    <dbReference type="NCBI Taxonomy" id="285279"/>
    <lineage>
        <taxon>Bacteria</taxon>
        <taxon>Pseudomonadati</taxon>
        <taxon>Pseudomonadota</taxon>
        <taxon>Alphaproteobacteria</taxon>
        <taxon>Hyphomicrobiales</taxon>
        <taxon>Stappiaceae</taxon>
        <taxon>Pseudovibrio</taxon>
    </lineage>
</organism>
<proteinExistence type="inferred from homology"/>
<dbReference type="InterPro" id="IPR025650">
    <property type="entry name" value="Alkyl-DHAP_Synthase"/>
</dbReference>
<evidence type="ECO:0000313" key="6">
    <source>
        <dbReference type="Proteomes" id="UP000199598"/>
    </source>
</evidence>
<dbReference type="Proteomes" id="UP000199598">
    <property type="component" value="Unassembled WGS sequence"/>
</dbReference>
<dbReference type="RefSeq" id="WP_093517749.1">
    <property type="nucleotide sequence ID" value="NZ_FOSK01000002.1"/>
</dbReference>
<keyword evidence="3" id="KW-0274">FAD</keyword>
<feature type="domain" description="FAD-binding PCMH-type" evidence="4">
    <location>
        <begin position="84"/>
        <end position="264"/>
    </location>
</feature>
<keyword evidence="2" id="KW-0285">Flavoprotein</keyword>
<dbReference type="SUPFAM" id="SSF56176">
    <property type="entry name" value="FAD-binding/transporter-associated domain-like"/>
    <property type="match status" value="1"/>
</dbReference>
<dbReference type="EMBL" id="FOSK01000002">
    <property type="protein sequence ID" value="SFK16006.1"/>
    <property type="molecule type" value="Genomic_DNA"/>
</dbReference>
<dbReference type="PROSITE" id="PS51387">
    <property type="entry name" value="FAD_PCMH"/>
    <property type="match status" value="1"/>
</dbReference>
<dbReference type="Pfam" id="PF02913">
    <property type="entry name" value="FAD-oxidase_C"/>
    <property type="match status" value="1"/>
</dbReference>
<evidence type="ECO:0000259" key="4">
    <source>
        <dbReference type="PROSITE" id="PS51387"/>
    </source>
</evidence>
<dbReference type="SUPFAM" id="SSF55103">
    <property type="entry name" value="FAD-linked oxidases, C-terminal domain"/>
    <property type="match status" value="1"/>
</dbReference>
<dbReference type="InterPro" id="IPR016169">
    <property type="entry name" value="FAD-bd_PCMH_sub2"/>
</dbReference>
<dbReference type="InterPro" id="IPR006094">
    <property type="entry name" value="Oxid_FAD_bind_N"/>
</dbReference>
<gene>
    <name evidence="5" type="ORF">SAMN04488518_102447</name>
</gene>
<comment type="similarity">
    <text evidence="1">Belongs to the FAD-binding oxidoreductase/transferase type 4 family.</text>
</comment>
<name>A0A1I3XAP5_9HYPH</name>
<dbReference type="InterPro" id="IPR016164">
    <property type="entry name" value="FAD-linked_Oxase-like_C"/>
</dbReference>
<dbReference type="Gene3D" id="3.30.300.330">
    <property type="match status" value="1"/>
</dbReference>
<sequence>MRRWNGWGDDTHQAELADFAKALIAELLGETHPLSDATLQSAIDRVPVSRAPDHPLLDKTPATRIRHASGQSFSDWLQMRSGMFENIPDAVAFPETSQQVRELMDWAAQQDVILVPYGGGTSVVGHLACPASEKPQITIALTRMNRLLDFDKESQIATFGAGVRGPDLEAQLAAIGYTLGHFPQSFELSTAGGWVVTRSSGQQSLRYGRIEQLFAGGTLETPKGTLEIPSLPASSAGPDLREMVLGSEGTLGILTEVKLRVTPLAETEQFYTVFMPDWESGVAAVQAVTQGRIPLSMMRLSNATETDVSLKLAVPEKKLSKLNMLFKLKGLTDQKCMLTFGLTGSKKQVSVNQKLANTCLKQHGAKRVLSKMLGDKWKEGRFKGPYLRHPLWEHGVGVDTFETAMDWSALRPYINVVEQSVTKALKEQGIPVFAFTHLSHVYPQGSSAYTTYLFPVASTYEETLERWKIIKKVASETVVAHGGTISHQHGVGRDHAPYLPAEKGALGMSALKALSHNFDPDQRMNPGVLISEETVGNTEPA</sequence>
<dbReference type="InterPro" id="IPR036318">
    <property type="entry name" value="FAD-bd_PCMH-like_sf"/>
</dbReference>
<evidence type="ECO:0000256" key="3">
    <source>
        <dbReference type="ARBA" id="ARBA00022827"/>
    </source>
</evidence>
<evidence type="ECO:0000256" key="1">
    <source>
        <dbReference type="ARBA" id="ARBA00008000"/>
    </source>
</evidence>
<keyword evidence="6" id="KW-1185">Reference proteome</keyword>
<dbReference type="Gene3D" id="3.30.70.3450">
    <property type="match status" value="1"/>
</dbReference>
<dbReference type="Pfam" id="PF01565">
    <property type="entry name" value="FAD_binding_4"/>
    <property type="match status" value="1"/>
</dbReference>
<reference evidence="5 6" key="1">
    <citation type="submission" date="2016-10" db="EMBL/GenBank/DDBJ databases">
        <authorList>
            <person name="Varghese N."/>
            <person name="Submissions S."/>
        </authorList>
    </citation>
    <scope>NUCLEOTIDE SEQUENCE [LARGE SCALE GENOMIC DNA]</scope>
    <source>
        <strain evidence="5 6">DSM 16392</strain>
    </source>
</reference>
<comment type="caution">
    <text evidence="5">The sequence shown here is derived from an EMBL/GenBank/DDBJ whole genome shotgun (WGS) entry which is preliminary data.</text>
</comment>
<evidence type="ECO:0000256" key="2">
    <source>
        <dbReference type="ARBA" id="ARBA00022630"/>
    </source>
</evidence>
<protein>
    <submittedName>
        <fullName evidence="5">Alkyldihydroxyacetonephosphate synthase</fullName>
    </submittedName>
</protein>
<dbReference type="InterPro" id="IPR016167">
    <property type="entry name" value="FAD-bd_PCMH_sub1"/>
</dbReference>
<dbReference type="InterPro" id="IPR016166">
    <property type="entry name" value="FAD-bd_PCMH"/>
</dbReference>
<dbReference type="Gene3D" id="3.30.465.10">
    <property type="match status" value="1"/>
</dbReference>
<evidence type="ECO:0000313" key="5">
    <source>
        <dbReference type="EMBL" id="SFK16006.1"/>
    </source>
</evidence>
<dbReference type="PANTHER" id="PTHR46568:SF1">
    <property type="entry name" value="ALKYLDIHYDROXYACETONEPHOSPHATE SYNTHASE, PEROXISOMAL"/>
    <property type="match status" value="1"/>
</dbReference>
<dbReference type="InterPro" id="IPR004113">
    <property type="entry name" value="FAD-bd_oxidored_4_C"/>
</dbReference>